<feature type="domain" description="BPL/LPL catalytic" evidence="6">
    <location>
        <begin position="77"/>
        <end position="263"/>
    </location>
</feature>
<keyword evidence="5" id="KW-0678">Repressor</keyword>
<dbReference type="SUPFAM" id="SSF55681">
    <property type="entry name" value="Class II aaRS and biotin synthetases"/>
    <property type="match status" value="1"/>
</dbReference>
<comment type="caution">
    <text evidence="5">Lacks conserved residue(s) required for the propagation of feature annotation.</text>
</comment>
<proteinExistence type="inferred from homology"/>
<dbReference type="HAMAP" id="MF_00978">
    <property type="entry name" value="Bifunct_BirA"/>
    <property type="match status" value="1"/>
</dbReference>
<protein>
    <recommendedName>
        <fullName evidence="5">Bifunctional ligase/repressor BirA</fullName>
    </recommendedName>
    <alternativeName>
        <fullName evidence="5">Biotin--[acetyl-CoA-carboxylase] ligase</fullName>
        <ecNumber evidence="5">6.3.4.15</ecNumber>
    </alternativeName>
    <alternativeName>
        <fullName evidence="5">Biotin--protein ligase</fullName>
    </alternativeName>
    <alternativeName>
        <fullName evidence="5">Biotin-[acetyl-CoA carboxylase] synthetase</fullName>
    </alternativeName>
</protein>
<dbReference type="InterPro" id="IPR036390">
    <property type="entry name" value="WH_DNA-bd_sf"/>
</dbReference>
<accession>A0ABU0JXC5</accession>
<dbReference type="InterPro" id="IPR004143">
    <property type="entry name" value="BPL_LPL_catalytic"/>
</dbReference>
<dbReference type="EMBL" id="JAUSWN010000029">
    <property type="protein sequence ID" value="MDQ0480818.1"/>
    <property type="molecule type" value="Genomic_DNA"/>
</dbReference>
<evidence type="ECO:0000259" key="6">
    <source>
        <dbReference type="PROSITE" id="PS51733"/>
    </source>
</evidence>
<gene>
    <name evidence="5" type="primary">birA</name>
    <name evidence="7" type="ORF">QOZ93_002568</name>
</gene>
<evidence type="ECO:0000313" key="7">
    <source>
        <dbReference type="EMBL" id="MDQ0480818.1"/>
    </source>
</evidence>
<dbReference type="PANTHER" id="PTHR12835:SF5">
    <property type="entry name" value="BIOTIN--PROTEIN LIGASE"/>
    <property type="match status" value="1"/>
</dbReference>
<feature type="binding site" evidence="5">
    <location>
        <position position="190"/>
    </location>
    <ligand>
        <name>biotin</name>
        <dbReference type="ChEBI" id="CHEBI:57586"/>
    </ligand>
</feature>
<evidence type="ECO:0000256" key="5">
    <source>
        <dbReference type="HAMAP-Rule" id="MF_00978"/>
    </source>
</evidence>
<comment type="similarity">
    <text evidence="5">Belongs to the biotin--protein ligase family.</text>
</comment>
<organism evidence="7 8">
    <name type="scientific">Hathewaya limosa</name>
    <name type="common">Clostridium limosum</name>
    <dbReference type="NCBI Taxonomy" id="1536"/>
    <lineage>
        <taxon>Bacteria</taxon>
        <taxon>Bacillati</taxon>
        <taxon>Bacillota</taxon>
        <taxon>Clostridia</taxon>
        <taxon>Eubacteriales</taxon>
        <taxon>Clostridiaceae</taxon>
        <taxon>Hathewaya</taxon>
    </lineage>
</organism>
<keyword evidence="3 5" id="KW-0067">ATP-binding</keyword>
<dbReference type="RefSeq" id="WP_343749901.1">
    <property type="nucleotide sequence ID" value="NZ_BAAACJ010000051.1"/>
</dbReference>
<comment type="function">
    <text evidence="5">Acts both as a biotin--[acetyl-CoA-carboxylase] ligase and a repressor.</text>
</comment>
<keyword evidence="8" id="KW-1185">Reference proteome</keyword>
<dbReference type="Pfam" id="PF02237">
    <property type="entry name" value="BPL_C"/>
    <property type="match status" value="1"/>
</dbReference>
<dbReference type="CDD" id="cd16442">
    <property type="entry name" value="BPL"/>
    <property type="match status" value="1"/>
</dbReference>
<dbReference type="InterPro" id="IPR030855">
    <property type="entry name" value="Bifunct_BirA"/>
</dbReference>
<keyword evidence="1 5" id="KW-0436">Ligase</keyword>
<dbReference type="SUPFAM" id="SSF46785">
    <property type="entry name" value="Winged helix' DNA-binding domain"/>
    <property type="match status" value="1"/>
</dbReference>
<comment type="caution">
    <text evidence="7">The sequence shown here is derived from an EMBL/GenBank/DDBJ whole genome shotgun (WGS) entry which is preliminary data.</text>
</comment>
<dbReference type="InterPro" id="IPR045864">
    <property type="entry name" value="aa-tRNA-synth_II/BPL/LPL"/>
</dbReference>
<keyword evidence="5" id="KW-0238">DNA-binding</keyword>
<evidence type="ECO:0000256" key="3">
    <source>
        <dbReference type="ARBA" id="ARBA00022840"/>
    </source>
</evidence>
<reference evidence="7 8" key="1">
    <citation type="submission" date="2023-07" db="EMBL/GenBank/DDBJ databases">
        <title>Genomic Encyclopedia of Type Strains, Phase IV (KMG-IV): sequencing the most valuable type-strain genomes for metagenomic binning, comparative biology and taxonomic classification.</title>
        <authorList>
            <person name="Goeker M."/>
        </authorList>
    </citation>
    <scope>NUCLEOTIDE SEQUENCE [LARGE SCALE GENOMIC DNA]</scope>
    <source>
        <strain evidence="7 8">DSM 1400</strain>
    </source>
</reference>
<evidence type="ECO:0000256" key="1">
    <source>
        <dbReference type="ARBA" id="ARBA00022598"/>
    </source>
</evidence>
<dbReference type="EC" id="6.3.4.15" evidence="5"/>
<sequence length="337" mass="38022">MKEEVLKLLKESGNEFISGENLSKQFGISRAAIWKYIKVLKEDGYNIESVSRKGYRILSSPDVLTYEEIEASLKTKYIGRKIFHFDVIGSTNTKAKEIASLTMQKYNDLDNGTIVISEGQTAGKGRLGRVWESPTGKGIWFSIILKPDISPLKVSNITIIGASAVNLALKEMGVESYIKWPNDIIIENKKVCGILTEMSAELDLVNYIVMGIGINVNIEKDDFPKELKNKATSLKAVYGKEFNRKKLLASILNNFEELYDNYIKNDLLEPCIKICRDKSILIGKEVFIEQRNKKYKVRVLDINNDGALVIQKEDGNLEEVISGEVSMHGLYGYMEDK</sequence>
<keyword evidence="2 5" id="KW-0547">Nucleotide-binding</keyword>
<dbReference type="InterPro" id="IPR013196">
    <property type="entry name" value="HTH_11"/>
</dbReference>
<dbReference type="Proteomes" id="UP001224418">
    <property type="component" value="Unassembled WGS sequence"/>
</dbReference>
<dbReference type="InterPro" id="IPR003142">
    <property type="entry name" value="BPL_C"/>
</dbReference>
<dbReference type="SUPFAM" id="SSF50037">
    <property type="entry name" value="C-terminal domain of transcriptional repressors"/>
    <property type="match status" value="1"/>
</dbReference>
<dbReference type="Pfam" id="PF03099">
    <property type="entry name" value="BPL_LplA_LipB"/>
    <property type="match status" value="1"/>
</dbReference>
<feature type="DNA-binding region" description="H-T-H motif" evidence="5">
    <location>
        <begin position="19"/>
        <end position="38"/>
    </location>
</feature>
<evidence type="ECO:0000256" key="4">
    <source>
        <dbReference type="ARBA" id="ARBA00023267"/>
    </source>
</evidence>
<keyword evidence="5" id="KW-0804">Transcription</keyword>
<dbReference type="Gene3D" id="2.30.30.100">
    <property type="match status" value="1"/>
</dbReference>
<keyword evidence="5" id="KW-0805">Transcription regulation</keyword>
<comment type="catalytic activity">
    <reaction evidence="5">
        <text>biotin + L-lysyl-[protein] + ATP = N(6)-biotinyl-L-lysyl-[protein] + AMP + diphosphate + H(+)</text>
        <dbReference type="Rhea" id="RHEA:11756"/>
        <dbReference type="Rhea" id="RHEA-COMP:9752"/>
        <dbReference type="Rhea" id="RHEA-COMP:10505"/>
        <dbReference type="ChEBI" id="CHEBI:15378"/>
        <dbReference type="ChEBI" id="CHEBI:29969"/>
        <dbReference type="ChEBI" id="CHEBI:30616"/>
        <dbReference type="ChEBI" id="CHEBI:33019"/>
        <dbReference type="ChEBI" id="CHEBI:57586"/>
        <dbReference type="ChEBI" id="CHEBI:83144"/>
        <dbReference type="ChEBI" id="CHEBI:456215"/>
        <dbReference type="EC" id="6.3.4.15"/>
    </reaction>
</comment>
<feature type="binding site" evidence="5">
    <location>
        <position position="120"/>
    </location>
    <ligand>
        <name>biotin</name>
        <dbReference type="ChEBI" id="CHEBI:57586"/>
    </ligand>
</feature>
<dbReference type="InterPro" id="IPR008988">
    <property type="entry name" value="Transcriptional_repressor_C"/>
</dbReference>
<keyword evidence="4 5" id="KW-0092">Biotin</keyword>
<dbReference type="Pfam" id="PF08279">
    <property type="entry name" value="HTH_11"/>
    <property type="match status" value="1"/>
</dbReference>
<dbReference type="InterPro" id="IPR004408">
    <property type="entry name" value="Biotin_CoA_COase_ligase"/>
</dbReference>
<name>A0ABU0JXC5_HATLI</name>
<feature type="binding site" evidence="5">
    <location>
        <begin position="90"/>
        <end position="92"/>
    </location>
    <ligand>
        <name>biotin</name>
        <dbReference type="ChEBI" id="CHEBI:57586"/>
    </ligand>
</feature>
<evidence type="ECO:0000256" key="2">
    <source>
        <dbReference type="ARBA" id="ARBA00022741"/>
    </source>
</evidence>
<dbReference type="InterPro" id="IPR036388">
    <property type="entry name" value="WH-like_DNA-bd_sf"/>
</dbReference>
<dbReference type="PROSITE" id="PS51733">
    <property type="entry name" value="BPL_LPL_CATALYTIC"/>
    <property type="match status" value="1"/>
</dbReference>
<dbReference type="Gene3D" id="3.30.930.10">
    <property type="entry name" value="Bira Bifunctional Protein, Domain 2"/>
    <property type="match status" value="1"/>
</dbReference>
<dbReference type="PANTHER" id="PTHR12835">
    <property type="entry name" value="BIOTIN PROTEIN LIGASE"/>
    <property type="match status" value="1"/>
</dbReference>
<dbReference type="GO" id="GO:0004077">
    <property type="term" value="F:biotin--[biotin carboxyl-carrier protein] ligase activity"/>
    <property type="evidence" value="ECO:0007669"/>
    <property type="project" value="UniProtKB-EC"/>
</dbReference>
<dbReference type="NCBIfam" id="TIGR00121">
    <property type="entry name" value="birA_ligase"/>
    <property type="match status" value="1"/>
</dbReference>
<evidence type="ECO:0000313" key="8">
    <source>
        <dbReference type="Proteomes" id="UP001224418"/>
    </source>
</evidence>
<dbReference type="Gene3D" id="1.10.10.10">
    <property type="entry name" value="Winged helix-like DNA-binding domain superfamily/Winged helix DNA-binding domain"/>
    <property type="match status" value="1"/>
</dbReference>